<organism evidence="2 4">
    <name type="scientific">Caenorhabditis elegans</name>
    <dbReference type="NCBI Taxonomy" id="6239"/>
    <lineage>
        <taxon>Eukaryota</taxon>
        <taxon>Metazoa</taxon>
        <taxon>Ecdysozoa</taxon>
        <taxon>Nematoda</taxon>
        <taxon>Chromadorea</taxon>
        <taxon>Rhabditida</taxon>
        <taxon>Rhabditina</taxon>
        <taxon>Rhabditomorpha</taxon>
        <taxon>Rhabditoidea</taxon>
        <taxon>Rhabditidae</taxon>
        <taxon>Peloderinae</taxon>
        <taxon>Caenorhabditis</taxon>
    </lineage>
</organism>
<name>G5ECX3_CAEEL</name>
<evidence type="ECO:0000313" key="2">
    <source>
        <dbReference type="EMBL" id="CAB05644.2"/>
    </source>
</evidence>
<protein>
    <submittedName>
        <fullName evidence="2">DUF5709 domain-containing protein</fullName>
    </submittedName>
</protein>
<dbReference type="PIR" id="T26248">
    <property type="entry name" value="T26248"/>
</dbReference>
<reference evidence="2" key="2">
    <citation type="submission" date="2003-03" db="EMBL/GenBank/DDBJ databases">
        <authorList>
            <person name="Sulson J.E."/>
            <person name="Waterston R."/>
        </authorList>
    </citation>
    <scope>NUCLEOTIDE SEQUENCE</scope>
    <source>
        <strain evidence="2">Bristol N2</strain>
    </source>
</reference>
<reference evidence="2 4" key="1">
    <citation type="journal article" date="1998" name="Science">
        <title>Genome sequence of the nematode C. elegans: a platform for investigating biology.</title>
        <authorList>
            <consortium name="The C. elegans sequencing consortium"/>
            <person name="Sulson J.E."/>
            <person name="Waterston R."/>
        </authorList>
    </citation>
    <scope>NUCLEOTIDE SEQUENCE [LARGE SCALE GENOMIC DNA]</scope>
    <source>
        <strain evidence="2 4">Bristol N2</strain>
    </source>
</reference>
<dbReference type="GeneID" id="189262"/>
<sequence>MEVDPDQEAESLGGMSEAVDYSDAESTHSVSDDTDEEMDIADGAVGIEDHLAADELKIGLGEIKVAAVEPRFSQEFIQQVQREAEDYPH</sequence>
<accession>G5ECX3</accession>
<dbReference type="AGR" id="WB:WBGene00012314"/>
<evidence type="ECO:0000256" key="1">
    <source>
        <dbReference type="SAM" id="MobiDB-lite"/>
    </source>
</evidence>
<evidence type="ECO:0000313" key="5">
    <source>
        <dbReference type="WormBase" id="F14F8.15"/>
    </source>
</evidence>
<dbReference type="CTD" id="24104427"/>
<dbReference type="EMBL" id="BX284605">
    <property type="protein sequence ID" value="CAB05644.2"/>
    <property type="molecule type" value="Genomic_DNA"/>
</dbReference>
<evidence type="ECO:0000313" key="3">
    <source>
        <dbReference type="EMBL" id="CDH93036.1"/>
    </source>
</evidence>
<dbReference type="Bgee" id="WBGene00012314">
    <property type="expression patterns" value="Expressed in pharyngeal muscle cell (C elegans)"/>
</dbReference>
<gene>
    <name evidence="3" type="ORF">CELE_F14F8.15</name>
    <name evidence="2" type="ORF">CELE_W06G6.12</name>
    <name evidence="3 5" type="ORF">F14F8.15</name>
    <name evidence="2 6" type="ORF">W06G6.12</name>
</gene>
<evidence type="ECO:0000313" key="4">
    <source>
        <dbReference type="Proteomes" id="UP000001940"/>
    </source>
</evidence>
<dbReference type="HOGENOM" id="CLU_2456823_0_0_1"/>
<dbReference type="RefSeq" id="NP_001294754.1">
    <property type="nucleotide sequence ID" value="NM_001307825.1"/>
</dbReference>
<reference evidence="2" key="3">
    <citation type="submission" date="2024-10" db="EMBL/GenBank/DDBJ databases">
        <authorList>
            <consortium name="WormBase Consortium"/>
            <person name="WormBase"/>
        </authorList>
    </citation>
    <scope>NUCLEOTIDE SEQUENCE</scope>
    <source>
        <strain evidence="2">Bristol N2</strain>
    </source>
</reference>
<feature type="region of interest" description="Disordered" evidence="1">
    <location>
        <begin position="1"/>
        <end position="37"/>
    </location>
</feature>
<dbReference type="PaxDb" id="6239-F14F8.15"/>
<dbReference type="AlphaFoldDB" id="G5ECX3"/>
<dbReference type="CTD" id="189262"/>
<dbReference type="GeneID" id="24104427"/>
<dbReference type="Proteomes" id="UP000001940">
    <property type="component" value="Chromosome V"/>
</dbReference>
<dbReference type="WormBase" id="W06G6.12">
    <property type="protein sequence ID" value="CE48146"/>
    <property type="gene ID" value="WBGene00012314"/>
</dbReference>
<evidence type="ECO:0000313" key="6">
    <source>
        <dbReference type="WormBase" id="W06G6.12"/>
    </source>
</evidence>
<dbReference type="WormBase" id="F14F8.15">
    <property type="protein sequence ID" value="CE48146"/>
    <property type="gene ID" value="WBGene00235339"/>
</dbReference>
<dbReference type="RefSeq" id="NP_507215.2">
    <property type="nucleotide sequence ID" value="NM_074814.2"/>
</dbReference>
<dbReference type="EMBL" id="BX284605">
    <property type="protein sequence ID" value="CDH93036.1"/>
    <property type="molecule type" value="Genomic_DNA"/>
</dbReference>
<dbReference type="KEGG" id="cel:CELE_F14F8.15"/>
<dbReference type="KEGG" id="cel:CELE_W06G6.12"/>
<proteinExistence type="predicted"/>
<dbReference type="AGR" id="WB:WBGene00235339"/>
<keyword evidence="4" id="KW-1185">Reference proteome</keyword>